<dbReference type="EMBL" id="LAZR01017791">
    <property type="protein sequence ID" value="KKL98950.1"/>
    <property type="molecule type" value="Genomic_DNA"/>
</dbReference>
<organism evidence="1">
    <name type="scientific">marine sediment metagenome</name>
    <dbReference type="NCBI Taxonomy" id="412755"/>
    <lineage>
        <taxon>unclassified sequences</taxon>
        <taxon>metagenomes</taxon>
        <taxon>ecological metagenomes</taxon>
    </lineage>
</organism>
<sequence>MRYHNWIKYGQTGMAIEIIIRDDSGAKIAGFKVHAKDKKAIRKVLKTIKMAYNIDLSIKYDEKEKDLDWLK</sequence>
<proteinExistence type="predicted"/>
<gene>
    <name evidence="1" type="ORF">LCGC14_1819290</name>
</gene>
<accession>A0A0F9IZ76</accession>
<reference evidence="1" key="1">
    <citation type="journal article" date="2015" name="Nature">
        <title>Complex archaea that bridge the gap between prokaryotes and eukaryotes.</title>
        <authorList>
            <person name="Spang A."/>
            <person name="Saw J.H."/>
            <person name="Jorgensen S.L."/>
            <person name="Zaremba-Niedzwiedzka K."/>
            <person name="Martijn J."/>
            <person name="Lind A.E."/>
            <person name="van Eijk R."/>
            <person name="Schleper C."/>
            <person name="Guy L."/>
            <person name="Ettema T.J."/>
        </authorList>
    </citation>
    <scope>NUCLEOTIDE SEQUENCE</scope>
</reference>
<name>A0A0F9IZ76_9ZZZZ</name>
<comment type="caution">
    <text evidence="1">The sequence shown here is derived from an EMBL/GenBank/DDBJ whole genome shotgun (WGS) entry which is preliminary data.</text>
</comment>
<evidence type="ECO:0000313" key="1">
    <source>
        <dbReference type="EMBL" id="KKL98950.1"/>
    </source>
</evidence>
<protein>
    <submittedName>
        <fullName evidence="1">Uncharacterized protein</fullName>
    </submittedName>
</protein>
<dbReference type="AlphaFoldDB" id="A0A0F9IZ76"/>